<evidence type="ECO:0000313" key="3">
    <source>
        <dbReference type="Proteomes" id="UP001179181"/>
    </source>
</evidence>
<dbReference type="EMBL" id="JAASQJ010000007">
    <property type="protein sequence ID" value="NIJ56013.1"/>
    <property type="molecule type" value="Genomic_DNA"/>
</dbReference>
<dbReference type="RefSeq" id="WP_167276800.1">
    <property type="nucleotide sequence ID" value="NZ_JAASQJ010000007.1"/>
</dbReference>
<dbReference type="Gene3D" id="3.20.20.190">
    <property type="entry name" value="Phosphatidylinositol (PI) phosphodiesterase"/>
    <property type="match status" value="1"/>
</dbReference>
<feature type="domain" description="GP-PDE" evidence="1">
    <location>
        <begin position="35"/>
        <end position="264"/>
    </location>
</feature>
<dbReference type="SUPFAM" id="SSF51695">
    <property type="entry name" value="PLC-like phosphodiesterases"/>
    <property type="match status" value="1"/>
</dbReference>
<dbReference type="Proteomes" id="UP001179181">
    <property type="component" value="Unassembled WGS sequence"/>
</dbReference>
<evidence type="ECO:0000313" key="2">
    <source>
        <dbReference type="EMBL" id="NIJ56013.1"/>
    </source>
</evidence>
<name>A0ABX0USR6_9BACT</name>
<comment type="caution">
    <text evidence="2">The sequence shown here is derived from an EMBL/GenBank/DDBJ whole genome shotgun (WGS) entry which is preliminary data.</text>
</comment>
<dbReference type="PROSITE" id="PS51704">
    <property type="entry name" value="GP_PDE"/>
    <property type="match status" value="1"/>
</dbReference>
<gene>
    <name evidence="2" type="ORF">FHS68_005208</name>
</gene>
<keyword evidence="2" id="KW-0378">Hydrolase</keyword>
<proteinExistence type="predicted"/>
<evidence type="ECO:0000259" key="1">
    <source>
        <dbReference type="PROSITE" id="PS51704"/>
    </source>
</evidence>
<dbReference type="InterPro" id="IPR030395">
    <property type="entry name" value="GP_PDE_dom"/>
</dbReference>
<dbReference type="CDD" id="cd08566">
    <property type="entry name" value="GDPD_AtGDE_like"/>
    <property type="match status" value="1"/>
</dbReference>
<dbReference type="InterPro" id="IPR017946">
    <property type="entry name" value="PLC-like_Pdiesterase_TIM-brl"/>
</dbReference>
<keyword evidence="3" id="KW-1185">Reference proteome</keyword>
<accession>A0ABX0USR6</accession>
<dbReference type="PANTHER" id="PTHR46211:SF14">
    <property type="entry name" value="GLYCEROPHOSPHODIESTER PHOSPHODIESTERASE"/>
    <property type="match status" value="1"/>
</dbReference>
<dbReference type="EC" id="3.1.4.46" evidence="2"/>
<dbReference type="Pfam" id="PF03009">
    <property type="entry name" value="GDPD"/>
    <property type="match status" value="1"/>
</dbReference>
<dbReference type="PANTHER" id="PTHR46211">
    <property type="entry name" value="GLYCEROPHOSPHORYL DIESTER PHOSPHODIESTERASE"/>
    <property type="match status" value="1"/>
</dbReference>
<dbReference type="GO" id="GO:0008889">
    <property type="term" value="F:glycerophosphodiester phosphodiesterase activity"/>
    <property type="evidence" value="ECO:0007669"/>
    <property type="project" value="UniProtKB-EC"/>
</dbReference>
<reference evidence="2 3" key="1">
    <citation type="submission" date="2020-03" db="EMBL/GenBank/DDBJ databases">
        <title>Genomic Encyclopedia of Type Strains, Phase IV (KMG-IV): sequencing the most valuable type-strain genomes for metagenomic binning, comparative biology and taxonomic classification.</title>
        <authorList>
            <person name="Goeker M."/>
        </authorList>
    </citation>
    <scope>NUCLEOTIDE SEQUENCE [LARGE SCALE GENOMIC DNA]</scope>
    <source>
        <strain evidence="2 3">DSM 102865</strain>
    </source>
</reference>
<sequence>MILVKRFAGVFFLLLLYVVAYSQHPIVLPKVKNPIVVIAHRGNHVNVPENTIASCKEAIIGGADYVEVDVRTTKDGHLVVLHDATVDRTTNGGGKISGMTLEEVKKLQVFNHNKKTHRIPEFREVLAVCKDKINIYLDFKDADVAETWKQIKAAGMESQVIIYLNKESQYKQWKDAAPQIPLMTSLPKDVTNKEQMQVFLGNVNVQLLDNVTDPVLVKIANELGLSVWLDVQSPTEAPTSWKAALEKGVQGLQTDKPSELRTFLSSHL</sequence>
<protein>
    <submittedName>
        <fullName evidence="2">Glycerophosphoryl diester phosphodiesterase</fullName>
        <ecNumber evidence="2">3.1.4.46</ecNumber>
    </submittedName>
</protein>
<organism evidence="2 3">
    <name type="scientific">Dyadobacter arcticus</name>
    <dbReference type="NCBI Taxonomy" id="1078754"/>
    <lineage>
        <taxon>Bacteria</taxon>
        <taxon>Pseudomonadati</taxon>
        <taxon>Bacteroidota</taxon>
        <taxon>Cytophagia</taxon>
        <taxon>Cytophagales</taxon>
        <taxon>Spirosomataceae</taxon>
        <taxon>Dyadobacter</taxon>
    </lineage>
</organism>